<accession>A0ACB6R7H2</accession>
<dbReference type="Proteomes" id="UP000799755">
    <property type="component" value="Unassembled WGS sequence"/>
</dbReference>
<organism evidence="1 2">
    <name type="scientific">Lindgomyces ingoldianus</name>
    <dbReference type="NCBI Taxonomy" id="673940"/>
    <lineage>
        <taxon>Eukaryota</taxon>
        <taxon>Fungi</taxon>
        <taxon>Dikarya</taxon>
        <taxon>Ascomycota</taxon>
        <taxon>Pezizomycotina</taxon>
        <taxon>Dothideomycetes</taxon>
        <taxon>Pleosporomycetidae</taxon>
        <taxon>Pleosporales</taxon>
        <taxon>Lindgomycetaceae</taxon>
        <taxon>Lindgomyces</taxon>
    </lineage>
</organism>
<evidence type="ECO:0000313" key="2">
    <source>
        <dbReference type="Proteomes" id="UP000799755"/>
    </source>
</evidence>
<keyword evidence="2" id="KW-1185">Reference proteome</keyword>
<name>A0ACB6R7H2_9PLEO</name>
<dbReference type="EMBL" id="MU003497">
    <property type="protein sequence ID" value="KAF2475037.1"/>
    <property type="molecule type" value="Genomic_DNA"/>
</dbReference>
<protein>
    <submittedName>
        <fullName evidence="1">Uncharacterized protein</fullName>
    </submittedName>
</protein>
<reference evidence="1" key="1">
    <citation type="journal article" date="2020" name="Stud. Mycol.">
        <title>101 Dothideomycetes genomes: a test case for predicting lifestyles and emergence of pathogens.</title>
        <authorList>
            <person name="Haridas S."/>
            <person name="Albert R."/>
            <person name="Binder M."/>
            <person name="Bloem J."/>
            <person name="Labutti K."/>
            <person name="Salamov A."/>
            <person name="Andreopoulos B."/>
            <person name="Baker S."/>
            <person name="Barry K."/>
            <person name="Bills G."/>
            <person name="Bluhm B."/>
            <person name="Cannon C."/>
            <person name="Castanera R."/>
            <person name="Culley D."/>
            <person name="Daum C."/>
            <person name="Ezra D."/>
            <person name="Gonzalez J."/>
            <person name="Henrissat B."/>
            <person name="Kuo A."/>
            <person name="Liang C."/>
            <person name="Lipzen A."/>
            <person name="Lutzoni F."/>
            <person name="Magnuson J."/>
            <person name="Mondo S."/>
            <person name="Nolan M."/>
            <person name="Ohm R."/>
            <person name="Pangilinan J."/>
            <person name="Park H.-J."/>
            <person name="Ramirez L."/>
            <person name="Alfaro M."/>
            <person name="Sun H."/>
            <person name="Tritt A."/>
            <person name="Yoshinaga Y."/>
            <person name="Zwiers L.-H."/>
            <person name="Turgeon B."/>
            <person name="Goodwin S."/>
            <person name="Spatafora J."/>
            <person name="Crous P."/>
            <person name="Grigoriev I."/>
        </authorList>
    </citation>
    <scope>NUCLEOTIDE SEQUENCE</scope>
    <source>
        <strain evidence="1">ATCC 200398</strain>
    </source>
</reference>
<comment type="caution">
    <text evidence="1">The sequence shown here is derived from an EMBL/GenBank/DDBJ whole genome shotgun (WGS) entry which is preliminary data.</text>
</comment>
<gene>
    <name evidence="1" type="ORF">BDR25DRAFT_351520</name>
</gene>
<sequence length="267" mass="30143">MHVNGDPTTRAIRLRFCVTQLTALFISRNASICRKGREKKLPLRHANFSSMLLLKTNTLLASLDSDWCDHRESSNPHVDRNVFSPLKTLSRTDDSSLHAVQRSSHRLSRQFNRGLVKSSPQSKYEGPIGKPLHSLRCPDVLLTSPFRLDINDFVTIDLAAQDNKRQFVCGTSCVPVLKLSFLHYLAKNLDHRVYDNMRAHDLFSSPFLGRHQRKGVAKGEVEAKRTCCAVIAMLAARLGFLSHDFAWTKGKVIPSADPTFDLEMMDL</sequence>
<proteinExistence type="predicted"/>
<evidence type="ECO:0000313" key="1">
    <source>
        <dbReference type="EMBL" id="KAF2475037.1"/>
    </source>
</evidence>